<dbReference type="InterPro" id="IPR057564">
    <property type="entry name" value="HEAT_ATR"/>
</dbReference>
<evidence type="ECO:0000256" key="8">
    <source>
        <dbReference type="ARBA" id="ARBA00022777"/>
    </source>
</evidence>
<feature type="compositionally biased region" description="Basic and acidic residues" evidence="15">
    <location>
        <begin position="2277"/>
        <end position="2295"/>
    </location>
</feature>
<dbReference type="SUPFAM" id="SSF56112">
    <property type="entry name" value="Protein kinase-like (PK-like)"/>
    <property type="match status" value="1"/>
</dbReference>
<dbReference type="Gene3D" id="3.30.1010.10">
    <property type="entry name" value="Phosphatidylinositol 3-kinase Catalytic Subunit, Chain A, domain 4"/>
    <property type="match status" value="1"/>
</dbReference>
<dbReference type="GO" id="GO:0042254">
    <property type="term" value="P:ribosome biogenesis"/>
    <property type="evidence" value="ECO:0007669"/>
    <property type="project" value="UniProtKB-ARBA"/>
</dbReference>
<dbReference type="FunFam" id="1.10.1070.11:FF:000020">
    <property type="entry name" value="Serine/threonine-protein kinase TOR"/>
    <property type="match status" value="1"/>
</dbReference>
<keyword evidence="10" id="KW-0131">Cell cycle</keyword>
<evidence type="ECO:0000256" key="2">
    <source>
        <dbReference type="ARBA" id="ARBA00011031"/>
    </source>
</evidence>
<evidence type="ECO:0000256" key="4">
    <source>
        <dbReference type="ARBA" id="ARBA00022554"/>
    </source>
</evidence>
<dbReference type="InterPro" id="IPR016024">
    <property type="entry name" value="ARM-type_fold"/>
</dbReference>
<evidence type="ECO:0000256" key="1">
    <source>
        <dbReference type="ARBA" id="ARBA00004413"/>
    </source>
</evidence>
<gene>
    <name evidence="19" type="ORF">NADFUDRAFT_53585</name>
</gene>
<keyword evidence="5 14" id="KW-0808">Transferase</keyword>
<dbReference type="InterPro" id="IPR011989">
    <property type="entry name" value="ARM-like"/>
</dbReference>
<dbReference type="PROSITE" id="PS00916">
    <property type="entry name" value="PI3_4_KINASE_2"/>
    <property type="match status" value="1"/>
</dbReference>
<keyword evidence="6" id="KW-0677">Repeat</keyword>
<dbReference type="InterPro" id="IPR000403">
    <property type="entry name" value="PI3/4_kinase_cat_dom"/>
</dbReference>
<evidence type="ECO:0000256" key="13">
    <source>
        <dbReference type="ARBA" id="ARBA00048679"/>
    </source>
</evidence>
<evidence type="ECO:0000259" key="17">
    <source>
        <dbReference type="PROSITE" id="PS51189"/>
    </source>
</evidence>
<dbReference type="EMBL" id="KV454415">
    <property type="protein sequence ID" value="ODQ63316.1"/>
    <property type="molecule type" value="Genomic_DNA"/>
</dbReference>
<dbReference type="GO" id="GO:1905356">
    <property type="term" value="P:regulation of snRNA pseudouridine synthesis"/>
    <property type="evidence" value="ECO:0007669"/>
    <property type="project" value="UniProtKB-ARBA"/>
</dbReference>
<dbReference type="PROSITE" id="PS00915">
    <property type="entry name" value="PI3_4_KINASE_1"/>
    <property type="match status" value="1"/>
</dbReference>
<evidence type="ECO:0000256" key="12">
    <source>
        <dbReference type="ARBA" id="ARBA00047899"/>
    </source>
</evidence>
<dbReference type="Gene3D" id="1.25.40.10">
    <property type="entry name" value="Tetratricopeptide repeat domain"/>
    <property type="match status" value="1"/>
</dbReference>
<dbReference type="Pfam" id="PF00454">
    <property type="entry name" value="PI3_PI4_kinase"/>
    <property type="match status" value="1"/>
</dbReference>
<keyword evidence="20" id="KW-1185">Reference proteome</keyword>
<dbReference type="PROSITE" id="PS51189">
    <property type="entry name" value="FAT"/>
    <property type="match status" value="1"/>
</dbReference>
<dbReference type="SMART" id="SM01346">
    <property type="entry name" value="DUF3385"/>
    <property type="match status" value="1"/>
</dbReference>
<dbReference type="Pfam" id="PF23593">
    <property type="entry name" value="HEAT_ATR"/>
    <property type="match status" value="1"/>
</dbReference>
<dbReference type="PANTHER" id="PTHR11139">
    <property type="entry name" value="ATAXIA TELANGIECTASIA MUTATED ATM -RELATED"/>
    <property type="match status" value="1"/>
</dbReference>
<evidence type="ECO:0000313" key="19">
    <source>
        <dbReference type="EMBL" id="ODQ63316.1"/>
    </source>
</evidence>
<evidence type="ECO:0000256" key="3">
    <source>
        <dbReference type="ARBA" id="ARBA00022527"/>
    </source>
</evidence>
<dbReference type="GO" id="GO:0038202">
    <property type="term" value="P:TORC1 signaling"/>
    <property type="evidence" value="ECO:0007669"/>
    <property type="project" value="TreeGrafter"/>
</dbReference>
<dbReference type="Pfam" id="PF11865">
    <property type="entry name" value="mTOR_dom"/>
    <property type="match status" value="1"/>
</dbReference>
<comment type="catalytic activity">
    <reaction evidence="13">
        <text>L-seryl-[protein] + ATP = O-phospho-L-seryl-[protein] + ADP + H(+)</text>
        <dbReference type="Rhea" id="RHEA:17989"/>
        <dbReference type="Rhea" id="RHEA-COMP:9863"/>
        <dbReference type="Rhea" id="RHEA-COMP:11604"/>
        <dbReference type="ChEBI" id="CHEBI:15378"/>
        <dbReference type="ChEBI" id="CHEBI:29999"/>
        <dbReference type="ChEBI" id="CHEBI:30616"/>
        <dbReference type="ChEBI" id="CHEBI:83421"/>
        <dbReference type="ChEBI" id="CHEBI:456216"/>
        <dbReference type="EC" id="2.7.11.1"/>
    </reaction>
</comment>
<sequence length="2381" mass="271214">MSGSMEGSEIRLILDGVKAKSREEKVRAIEELKLHLQSYMRQWPAERFAKYYNDVGKKMFELVCSTDPSTRIGGVLGIKLLVEEDAGDLNVTKPTRFSNYLHHVIPCNDLETMKLAADCMGKMAAPGAQYTSTLVEAEVRRSLEFLQSNNEGKKHGAVLVLNSFAKHSPTLLFPYMSQILDMIWTALRDPKEYIRVDAFQALSECLIIIYERDNALRKQWFNKVLSEARIGLKINTPDAIHGSLLTYRGLLKNAGLFMKDKFDTLCEMILQYKDHKDSLIRRTVMIMLPDLAKYNPSEFSKAYIHKTMLHLLCQLKKDREKQYAFKSIGDIAVSVRSNMAPYLDAILENARESLLVKSRCKREQEAAIFECIGKLAETVGQALAKHISGDVLTLVLGCALSEDLYMCLKKLVANIPVLAPQIQDQLLNILSYTLSGAPFRLPGSPNSTQLMNSVAAREYRESMISKESNGNDTMTENQLVTLALRILGGFTFKHSLSEFVRYCAITYIEDEDPSVRREAALTSCCLYLNDPICFQISAYSLKAVGEVIVKLLTVAVTDPVSQIRLDILKSLHTKLDPHLSQADNVRLLLIALNDESFAIREVSIQIIGRLTRINPAYVVPSLRKTLIQLLTELEYSEVLQNKEESAKLLSLLISTSKTLVRGYAKPIVKVLIPKSQEKEGRVGTNCLSALGELTKIGREDIFPYIPQIMELILETFADSTISPLKRDAALKTLSNLTSTTGYVIDPLIDHPSLLNLLVGILKSEQNASTRREVVKVLGILGALDPYKLHEVEHSKEDASIKYDAIPTDLALMIQGTSPSSEDYNPTVVSTLLLGLLKDTGQAALHNSVLQAIVYIFKSLGIRCVPFLTTIMPGILMHVQVCQPSNAEFAFQQLASLIVIVKQHIRIYLDGIFEVIDKMFSQTALQSTLLTVIEAISRSLQGEFKIYLPRILPLLLGLIEKDKAHAGVASTKVLRSFVIFGSAIEEYVHLIIPNIVRMFEFPNANIRRTAIESVGKMCGKVNFTDMASRVIHPLLRVFSSPSLCNEDIKRVGMSTLCSLCFQIGSDFTVFIPMINTVIVKQGFQSPTYDQLVTKLLNGEPFPSILNPDDGYVDRAETDVSADAPSKKLPMNQQHIKQAWDTSQCSTKDDWNEWFKRLSVELLRESPSHSLRSCAGLASVSANVARELFNASFYSCFEELYDQYMDDFIKNMEIALMAPNIPPEILQILLNLGEFMEHDDKPLPIELDSFARYAQRCHAYAKCLHYTEMEFMREPATGTVEQLININNQLQQTDAAIGILKYAQDNHELELKETWYEKLQRWDDALEAYNRREANDSDSMDIIMGKMRCLHALGEWDLLEDLALEKWTNSNTETRRAIAPLAAAASWGLGQWEKMDTYISVMKSDSPDRAFFNAILCIHRNAFDLAQKQILRARDLLVTELTALVSESYTRAYGVVVRVQMLSELEEIIQYKNLPREAFDEQKFMRQTWEKRLKGCQRNVDIWQRMLKVRALVVKPKQDMEIWIKFANLCRKSGRLGLAEKALNSLLLEDNGSVSRAPPAVVYAQLKYMWSAGNNDEALDHLFEFTNKMIGDLGLRHDDLITQELPREIPGTKEDATPFLKQLARCFLKQGEWQVALHQDDWREHSPDDILGSYLLATHFDPEWYKAWHNWALANFQVIAFLENPDSDRATAISSVSDDPVYQDRPVSIFSPEHIVQYVVPAITGFFYSIKYCKRSALQDILRLLTLWFRYGSVAETNQAVNNGIPLLDVNHWLDVIPQLITRIYQPNDNVNKTLHNLLVRLGEVHPQALLNPLFVAISSKSVSRRQAATAIVNKMRVHCAELVQQSELVKKELMRVAVLWHEQWHEGLEDASRYFFGEHNIEKMFATLEPLHTLLERGPETLREMSFQTAFGRDLHDAHEWIWNYKRSNDMTHLNQAWDIYYNVFRRISRQLPQLTSLELQYVSPKLLEARNLEVAVPGTYSPGKPIIRIGKFDPVFSVISSKQRPRKLTIAGMDGKSYDYALKGHEDIRQDNLVMQLFGLVNTLLVQDAECFKRHLNITKYPAIPLSPKTGLLGWVPHSDTFHVLIREYREQRKILLNIEHRIMLQMAPDYDNLTQLQKVEVFTHALDNTRGQDLYRVLWLKSRSSEAWLERRTNYTRSLATMSMVGYILGLGDRHPSNLMLDRYSGKVIHIDFGDCFEAAILREKYPEKVPFRLTRMLTYAMEVSGIEGSYRITCEYVMRVLRDNKESLLAILEAFAYDPLINWGFDIPTKLDPVGARKRDDESRKHQLGKPEDQALTQKPQHILTDDNDDGTPTEQEEKARIRRNRAEYVLSRISKKLAGNDFERSYDLDVPTQVERLITQATSIDNLCQHYIGWCSFW</sequence>
<keyword evidence="7 14" id="KW-0547">Nucleotide-binding</keyword>
<evidence type="ECO:0000259" key="18">
    <source>
        <dbReference type="PROSITE" id="PS51190"/>
    </source>
</evidence>
<protein>
    <recommendedName>
        <fullName evidence="14">Serine/threonine-protein kinase TOR</fullName>
        <ecNumber evidence="14">2.7.11.1</ecNumber>
    </recommendedName>
</protein>
<dbReference type="GO" id="GO:0000329">
    <property type="term" value="C:fungal-type vacuole membrane"/>
    <property type="evidence" value="ECO:0007669"/>
    <property type="project" value="UniProtKB-ARBA"/>
</dbReference>
<dbReference type="InterPro" id="IPR026683">
    <property type="entry name" value="TOR_cat"/>
</dbReference>
<dbReference type="CDD" id="cd05169">
    <property type="entry name" value="PIKKc_TOR"/>
    <property type="match status" value="1"/>
</dbReference>
<feature type="region of interest" description="Disordered" evidence="15">
    <location>
        <begin position="2277"/>
        <end position="2323"/>
    </location>
</feature>
<dbReference type="GO" id="GO:0031931">
    <property type="term" value="C:TORC1 complex"/>
    <property type="evidence" value="ECO:0007669"/>
    <property type="project" value="TreeGrafter"/>
</dbReference>
<evidence type="ECO:0000256" key="9">
    <source>
        <dbReference type="ARBA" id="ARBA00022840"/>
    </source>
</evidence>
<comment type="subcellular location">
    <subcellularLocation>
        <location evidence="1">Cell membrane</location>
        <topology evidence="1">Peripheral membrane protein</topology>
        <orientation evidence="1">Cytoplasmic side</orientation>
    </subcellularLocation>
    <subcellularLocation>
        <location evidence="11">Vacuole membrane</location>
        <topology evidence="11">Peripheral membrane protein</topology>
        <orientation evidence="11">Cytoplasmic side</orientation>
    </subcellularLocation>
</comment>
<dbReference type="InterPro" id="IPR011009">
    <property type="entry name" value="Kinase-like_dom_sf"/>
</dbReference>
<dbReference type="PROSITE" id="PS50290">
    <property type="entry name" value="PI3_4_KINASE_3"/>
    <property type="match status" value="1"/>
</dbReference>
<comment type="catalytic activity">
    <reaction evidence="12 14">
        <text>L-threonyl-[protein] + ATP = O-phospho-L-threonyl-[protein] + ADP + H(+)</text>
        <dbReference type="Rhea" id="RHEA:46608"/>
        <dbReference type="Rhea" id="RHEA-COMP:11060"/>
        <dbReference type="Rhea" id="RHEA-COMP:11605"/>
        <dbReference type="ChEBI" id="CHEBI:15378"/>
        <dbReference type="ChEBI" id="CHEBI:30013"/>
        <dbReference type="ChEBI" id="CHEBI:30616"/>
        <dbReference type="ChEBI" id="CHEBI:61977"/>
        <dbReference type="ChEBI" id="CHEBI:456216"/>
        <dbReference type="EC" id="2.7.11.1"/>
    </reaction>
</comment>
<accession>A0A1E3PD23</accession>
<dbReference type="FunFam" id="3.30.1010.10:FF:000006">
    <property type="entry name" value="Serine/threonine-protein kinase TOR"/>
    <property type="match status" value="1"/>
</dbReference>
<dbReference type="FunFam" id="1.25.10.10:FF:000371">
    <property type="entry name" value="Serine/threonine-protein kinase TOR"/>
    <property type="match status" value="1"/>
</dbReference>
<evidence type="ECO:0000256" key="7">
    <source>
        <dbReference type="ARBA" id="ARBA00022741"/>
    </source>
</evidence>
<dbReference type="GO" id="GO:0005886">
    <property type="term" value="C:plasma membrane"/>
    <property type="evidence" value="ECO:0007669"/>
    <property type="project" value="UniProtKB-SubCell"/>
</dbReference>
<dbReference type="GO" id="GO:0106310">
    <property type="term" value="F:protein serine kinase activity"/>
    <property type="evidence" value="ECO:0007669"/>
    <property type="project" value="RHEA"/>
</dbReference>
<dbReference type="STRING" id="857566.A0A1E3PD23"/>
<dbReference type="InterPro" id="IPR003152">
    <property type="entry name" value="FATC_dom"/>
</dbReference>
<dbReference type="InterPro" id="IPR036738">
    <property type="entry name" value="FRB_sf"/>
</dbReference>
<dbReference type="SMART" id="SM00146">
    <property type="entry name" value="PI3Kc"/>
    <property type="match status" value="1"/>
</dbReference>
<dbReference type="OrthoDB" id="381190at2759"/>
<feature type="domain" description="FAT" evidence="17">
    <location>
        <begin position="1247"/>
        <end position="1818"/>
    </location>
</feature>
<dbReference type="FunFam" id="1.20.120.150:FF:000001">
    <property type="entry name" value="Serine/threonine-protein kinase TOR"/>
    <property type="match status" value="1"/>
</dbReference>
<dbReference type="InterPro" id="IPR011990">
    <property type="entry name" value="TPR-like_helical_dom_sf"/>
</dbReference>
<evidence type="ECO:0000256" key="6">
    <source>
        <dbReference type="ARBA" id="ARBA00022737"/>
    </source>
</evidence>
<keyword evidence="4" id="KW-0926">Vacuole</keyword>
<dbReference type="Pfam" id="PF02259">
    <property type="entry name" value="FAT"/>
    <property type="match status" value="1"/>
</dbReference>
<dbReference type="GO" id="GO:0031932">
    <property type="term" value="C:TORC2 complex"/>
    <property type="evidence" value="ECO:0007669"/>
    <property type="project" value="TreeGrafter"/>
</dbReference>
<dbReference type="SMART" id="SM01343">
    <property type="entry name" value="FATC"/>
    <property type="match status" value="1"/>
</dbReference>
<evidence type="ECO:0000313" key="20">
    <source>
        <dbReference type="Proteomes" id="UP000095009"/>
    </source>
</evidence>
<dbReference type="GO" id="GO:0005524">
    <property type="term" value="F:ATP binding"/>
    <property type="evidence" value="ECO:0007669"/>
    <property type="project" value="UniProtKB-KW"/>
</dbReference>
<name>A0A1E3PD23_9ASCO</name>
<dbReference type="InterPro" id="IPR024585">
    <property type="entry name" value="mTOR_dom"/>
</dbReference>
<dbReference type="InterPro" id="IPR014009">
    <property type="entry name" value="PIK_FAT"/>
</dbReference>
<dbReference type="Pfam" id="PF08771">
    <property type="entry name" value="FRB_dom"/>
    <property type="match status" value="1"/>
</dbReference>
<dbReference type="Proteomes" id="UP000095009">
    <property type="component" value="Unassembled WGS sequence"/>
</dbReference>
<dbReference type="InterPro" id="IPR018936">
    <property type="entry name" value="PI3/4_kinase_CS"/>
</dbReference>
<dbReference type="Gene3D" id="1.10.1070.11">
    <property type="entry name" value="Phosphatidylinositol 3-/4-kinase, catalytic domain"/>
    <property type="match status" value="1"/>
</dbReference>
<evidence type="ECO:0000256" key="11">
    <source>
        <dbReference type="ARBA" id="ARBA00029427"/>
    </source>
</evidence>
<evidence type="ECO:0000259" key="16">
    <source>
        <dbReference type="PROSITE" id="PS50290"/>
    </source>
</evidence>
<dbReference type="Pfam" id="PF25574">
    <property type="entry name" value="TPR_IMB1"/>
    <property type="match status" value="1"/>
</dbReference>
<dbReference type="GO" id="GO:0006995">
    <property type="term" value="P:cellular response to nitrogen starvation"/>
    <property type="evidence" value="ECO:0007669"/>
    <property type="project" value="UniProtKB-ARBA"/>
</dbReference>
<dbReference type="GO" id="GO:0044877">
    <property type="term" value="F:protein-containing complex binding"/>
    <property type="evidence" value="ECO:0007669"/>
    <property type="project" value="InterPro"/>
</dbReference>
<dbReference type="GO" id="GO:0004674">
    <property type="term" value="F:protein serine/threonine kinase activity"/>
    <property type="evidence" value="ECO:0007669"/>
    <property type="project" value="UniProtKB-KW"/>
</dbReference>
<feature type="domain" description="FATC" evidence="18">
    <location>
        <begin position="2349"/>
        <end position="2381"/>
    </location>
</feature>
<dbReference type="InterPro" id="IPR036940">
    <property type="entry name" value="PI3/4_kinase_cat_sf"/>
</dbReference>
<dbReference type="InterPro" id="IPR009076">
    <property type="entry name" value="FRB_dom"/>
</dbReference>
<dbReference type="SUPFAM" id="SSF48371">
    <property type="entry name" value="ARM repeat"/>
    <property type="match status" value="1"/>
</dbReference>
<reference evidence="19 20" key="1">
    <citation type="journal article" date="2016" name="Proc. Natl. Acad. Sci. U.S.A.">
        <title>Comparative genomics of biotechnologically important yeasts.</title>
        <authorList>
            <person name="Riley R."/>
            <person name="Haridas S."/>
            <person name="Wolfe K.H."/>
            <person name="Lopes M.R."/>
            <person name="Hittinger C.T."/>
            <person name="Goeker M."/>
            <person name="Salamov A.A."/>
            <person name="Wisecaver J.H."/>
            <person name="Long T.M."/>
            <person name="Calvey C.H."/>
            <person name="Aerts A.L."/>
            <person name="Barry K.W."/>
            <person name="Choi C."/>
            <person name="Clum A."/>
            <person name="Coughlan A.Y."/>
            <person name="Deshpande S."/>
            <person name="Douglass A.P."/>
            <person name="Hanson S.J."/>
            <person name="Klenk H.-P."/>
            <person name="LaButti K.M."/>
            <person name="Lapidus A."/>
            <person name="Lindquist E.A."/>
            <person name="Lipzen A.M."/>
            <person name="Meier-Kolthoff J.P."/>
            <person name="Ohm R.A."/>
            <person name="Otillar R.P."/>
            <person name="Pangilinan J.L."/>
            <person name="Peng Y."/>
            <person name="Rokas A."/>
            <person name="Rosa C.A."/>
            <person name="Scheuner C."/>
            <person name="Sibirny A.A."/>
            <person name="Slot J.C."/>
            <person name="Stielow J.B."/>
            <person name="Sun H."/>
            <person name="Kurtzman C.P."/>
            <person name="Blackwell M."/>
            <person name="Grigoriev I.V."/>
            <person name="Jeffries T.W."/>
        </authorList>
    </citation>
    <scope>NUCLEOTIDE SEQUENCE [LARGE SCALE GENOMIC DNA]</scope>
    <source>
        <strain evidence="19 20">DSM 6958</strain>
    </source>
</reference>
<dbReference type="InterPro" id="IPR050517">
    <property type="entry name" value="DDR_Repair_Kinase"/>
</dbReference>
<keyword evidence="3 14" id="KW-0723">Serine/threonine-protein kinase</keyword>
<dbReference type="InterPro" id="IPR058584">
    <property type="entry name" value="IMB1_TNPO1-like_TPR"/>
</dbReference>
<keyword evidence="9 14" id="KW-0067">ATP-binding</keyword>
<dbReference type="GO" id="GO:0005634">
    <property type="term" value="C:nucleus"/>
    <property type="evidence" value="ECO:0007669"/>
    <property type="project" value="TreeGrafter"/>
</dbReference>
<dbReference type="EC" id="2.7.11.1" evidence="14"/>
<proteinExistence type="inferred from homology"/>
<evidence type="ECO:0000256" key="5">
    <source>
        <dbReference type="ARBA" id="ARBA00022679"/>
    </source>
</evidence>
<dbReference type="SUPFAM" id="SSF47212">
    <property type="entry name" value="FKBP12-rapamycin-binding domain of FKBP-rapamycin-associated protein (FRAP)"/>
    <property type="match status" value="1"/>
</dbReference>
<dbReference type="GO" id="GO:0016242">
    <property type="term" value="P:negative regulation of macroautophagy"/>
    <property type="evidence" value="ECO:0007669"/>
    <property type="project" value="TreeGrafter"/>
</dbReference>
<dbReference type="SMART" id="SM01345">
    <property type="entry name" value="Rapamycin_bind"/>
    <property type="match status" value="1"/>
</dbReference>
<keyword evidence="8 14" id="KW-0418">Kinase</keyword>
<dbReference type="Pfam" id="PF02260">
    <property type="entry name" value="FATC"/>
    <property type="match status" value="1"/>
</dbReference>
<dbReference type="PROSITE" id="PS51190">
    <property type="entry name" value="FATC"/>
    <property type="match status" value="1"/>
</dbReference>
<feature type="domain" description="PI3K/PI4K catalytic" evidence="16">
    <location>
        <begin position="1992"/>
        <end position="2305"/>
    </location>
</feature>
<organism evidence="19 20">
    <name type="scientific">Nadsonia fulvescens var. elongata DSM 6958</name>
    <dbReference type="NCBI Taxonomy" id="857566"/>
    <lineage>
        <taxon>Eukaryota</taxon>
        <taxon>Fungi</taxon>
        <taxon>Dikarya</taxon>
        <taxon>Ascomycota</taxon>
        <taxon>Saccharomycotina</taxon>
        <taxon>Dipodascomycetes</taxon>
        <taxon>Dipodascales</taxon>
        <taxon>Dipodascales incertae sedis</taxon>
        <taxon>Nadsonia</taxon>
    </lineage>
</organism>
<dbReference type="Gene3D" id="1.20.120.150">
    <property type="entry name" value="FKBP12-rapamycin binding domain"/>
    <property type="match status" value="1"/>
</dbReference>
<evidence type="ECO:0000256" key="10">
    <source>
        <dbReference type="ARBA" id="ARBA00023306"/>
    </source>
</evidence>
<evidence type="ECO:0000256" key="15">
    <source>
        <dbReference type="SAM" id="MobiDB-lite"/>
    </source>
</evidence>
<dbReference type="Gene3D" id="1.25.10.10">
    <property type="entry name" value="Leucine-rich Repeat Variant"/>
    <property type="match status" value="5"/>
</dbReference>
<dbReference type="InterPro" id="IPR003151">
    <property type="entry name" value="PIK-rel_kinase_FAT"/>
</dbReference>
<evidence type="ECO:0000256" key="14">
    <source>
        <dbReference type="RuleBase" id="RU364109"/>
    </source>
</evidence>
<dbReference type="PANTHER" id="PTHR11139:SF9">
    <property type="entry name" value="SERINE_THREONINE-PROTEIN KINASE MTOR"/>
    <property type="match status" value="1"/>
</dbReference>
<comment type="similarity">
    <text evidence="2 14">Belongs to the PI3/PI4-kinase family.</text>
</comment>